<dbReference type="OrthoDB" id="9811097at2"/>
<dbReference type="GO" id="GO:0015074">
    <property type="term" value="P:DNA integration"/>
    <property type="evidence" value="ECO:0007669"/>
    <property type="project" value="UniProtKB-KW"/>
</dbReference>
<keyword evidence="2" id="KW-0238">DNA-binding</keyword>
<dbReference type="RefSeq" id="WP_069701437.1">
    <property type="nucleotide sequence ID" value="NZ_MJAT01000006.1"/>
</dbReference>
<dbReference type="PROSITE" id="PS00397">
    <property type="entry name" value="RECOMBINASES_1"/>
    <property type="match status" value="1"/>
</dbReference>
<evidence type="ECO:0000313" key="10">
    <source>
        <dbReference type="Proteomes" id="UP000095255"/>
    </source>
</evidence>
<sequence>MKIALYVRVSTDEQAREGFSISEQQTRLQAYCIAQGWDHYELFIDDGYSAKDIDRPKLNEIIDMVKQKQISKVMVTKLDRMSRRLLDLLNLIDFFQDHSVSFVSVSEAFDTNTPAGRLTLQVLGAVAEFERERIAERVRDNMYHIAKEGKPVNKPCYGFDLVDIETGKIASKKDGIGGNCEIRINEQEAIWAIKGAEMIISDQGPWIVAKMFNESGILTKRGNMWTAKAVRIYYENNEMLRGNSWWNRTYKKGKKTIERPQDEWLLVENTHEGILDNETYEKLQDKLLKTKGVPVQTQKSIYLLSGIVYCGHCGEKMYGMSAKPRIIANKQYTIIPKYHCSGYVKKGQCFSHFIHVEKLEAAVINELLNLDKTDFVGDLKVELSNRQQIESELKHVEKNLSLIDERFQKQFRAYELGIVSIDLLKQAKDRLNKEQKELEQRRSQLIETLANNLSPEEIKKRIQDKVTYYSSTLCSDSLEAKQSAIRDMVQSVTIYEGQKIDITPPY</sequence>
<reference evidence="9 10" key="1">
    <citation type="submission" date="2016-09" db="EMBL/GenBank/DDBJ databases">
        <title>Desulfuribacillus arsenicus sp. nov., an obligately anaerobic, dissimilatory arsenic- and antimonate-reducing bacterium isolated from anoxic sediments.</title>
        <authorList>
            <person name="Abin C.A."/>
            <person name="Hollibaugh J.T."/>
        </authorList>
    </citation>
    <scope>NUCLEOTIDE SEQUENCE [LARGE SCALE GENOMIC DNA]</scope>
    <source>
        <strain evidence="9 10">MLFW-2</strain>
    </source>
</reference>
<keyword evidence="10" id="KW-1185">Reference proteome</keyword>
<dbReference type="GO" id="GO:0000150">
    <property type="term" value="F:DNA strand exchange activity"/>
    <property type="evidence" value="ECO:0007669"/>
    <property type="project" value="InterPro"/>
</dbReference>
<dbReference type="Pfam" id="PF00239">
    <property type="entry name" value="Resolvase"/>
    <property type="match status" value="1"/>
</dbReference>
<dbReference type="InterPro" id="IPR050639">
    <property type="entry name" value="SSR_resolvase"/>
</dbReference>
<dbReference type="PROSITE" id="PS51736">
    <property type="entry name" value="RECOMBINASES_3"/>
    <property type="match status" value="1"/>
</dbReference>
<keyword evidence="3" id="KW-0233">DNA recombination</keyword>
<dbReference type="Gene3D" id="3.40.50.1390">
    <property type="entry name" value="Resolvase, N-terminal catalytic domain"/>
    <property type="match status" value="1"/>
</dbReference>
<gene>
    <name evidence="9" type="ORF">BHU72_11775</name>
</gene>
<evidence type="ECO:0000259" key="7">
    <source>
        <dbReference type="PROSITE" id="PS51736"/>
    </source>
</evidence>
<evidence type="ECO:0000256" key="6">
    <source>
        <dbReference type="SAM" id="Coils"/>
    </source>
</evidence>
<dbReference type="Pfam" id="PF07508">
    <property type="entry name" value="Recombinase"/>
    <property type="match status" value="1"/>
</dbReference>
<dbReference type="Proteomes" id="UP000095255">
    <property type="component" value="Unassembled WGS sequence"/>
</dbReference>
<dbReference type="PANTHER" id="PTHR30461">
    <property type="entry name" value="DNA-INVERTASE FROM LAMBDOID PROPHAGE"/>
    <property type="match status" value="1"/>
</dbReference>
<dbReference type="InterPro" id="IPR006119">
    <property type="entry name" value="Resolv_N"/>
</dbReference>
<keyword evidence="1" id="KW-0229">DNA integration</keyword>
<dbReference type="Gene3D" id="3.90.1750.20">
    <property type="entry name" value="Putative Large Serine Recombinase, Chain B, Domain 2"/>
    <property type="match status" value="1"/>
</dbReference>
<evidence type="ECO:0000313" key="9">
    <source>
        <dbReference type="EMBL" id="OEH86209.1"/>
    </source>
</evidence>
<name>A0A1E5L893_9FIRM</name>
<dbReference type="SUPFAM" id="SSF53041">
    <property type="entry name" value="Resolvase-like"/>
    <property type="match status" value="1"/>
</dbReference>
<evidence type="ECO:0000256" key="4">
    <source>
        <dbReference type="PIRSR" id="PIRSR606118-50"/>
    </source>
</evidence>
<proteinExistence type="predicted"/>
<comment type="caution">
    <text evidence="9">The sequence shown here is derived from an EMBL/GenBank/DDBJ whole genome shotgun (WGS) entry which is preliminary data.</text>
</comment>
<evidence type="ECO:0008006" key="11">
    <source>
        <dbReference type="Google" id="ProtNLM"/>
    </source>
</evidence>
<dbReference type="SMART" id="SM00857">
    <property type="entry name" value="Resolvase"/>
    <property type="match status" value="1"/>
</dbReference>
<keyword evidence="6" id="KW-0175">Coiled coil</keyword>
<evidence type="ECO:0000259" key="8">
    <source>
        <dbReference type="PROSITE" id="PS51737"/>
    </source>
</evidence>
<dbReference type="InterPro" id="IPR025827">
    <property type="entry name" value="Zn_ribbon_recom_dom"/>
</dbReference>
<feature type="domain" description="Resolvase/invertase-type recombinase catalytic" evidence="7">
    <location>
        <begin position="2"/>
        <end position="149"/>
    </location>
</feature>
<dbReference type="InterPro" id="IPR006118">
    <property type="entry name" value="Recombinase_CS"/>
</dbReference>
<dbReference type="InterPro" id="IPR011109">
    <property type="entry name" value="DNA_bind_recombinase_dom"/>
</dbReference>
<evidence type="ECO:0000256" key="3">
    <source>
        <dbReference type="ARBA" id="ARBA00023172"/>
    </source>
</evidence>
<evidence type="ECO:0000256" key="5">
    <source>
        <dbReference type="PROSITE-ProRule" id="PRU10137"/>
    </source>
</evidence>
<dbReference type="InterPro" id="IPR036162">
    <property type="entry name" value="Resolvase-like_N_sf"/>
</dbReference>
<dbReference type="STRING" id="1390249.BHU72_11775"/>
<feature type="coiled-coil region" evidence="6">
    <location>
        <begin position="379"/>
        <end position="448"/>
    </location>
</feature>
<evidence type="ECO:0000256" key="1">
    <source>
        <dbReference type="ARBA" id="ARBA00022908"/>
    </source>
</evidence>
<dbReference type="GO" id="GO:0003677">
    <property type="term" value="F:DNA binding"/>
    <property type="evidence" value="ECO:0007669"/>
    <property type="project" value="UniProtKB-KW"/>
</dbReference>
<feature type="domain" description="Recombinase" evidence="8">
    <location>
        <begin position="156"/>
        <end position="294"/>
    </location>
</feature>
<dbReference type="InterPro" id="IPR038109">
    <property type="entry name" value="DNA_bind_recomb_sf"/>
</dbReference>
<dbReference type="AlphaFoldDB" id="A0A1E5L893"/>
<dbReference type="CDD" id="cd03768">
    <property type="entry name" value="SR_ResInv"/>
    <property type="match status" value="1"/>
</dbReference>
<dbReference type="PANTHER" id="PTHR30461:SF23">
    <property type="entry name" value="DNA RECOMBINASE-RELATED"/>
    <property type="match status" value="1"/>
</dbReference>
<evidence type="ECO:0000256" key="2">
    <source>
        <dbReference type="ARBA" id="ARBA00023125"/>
    </source>
</evidence>
<protein>
    <recommendedName>
        <fullName evidence="11">Resolvase</fullName>
    </recommendedName>
</protein>
<dbReference type="PROSITE" id="PS51737">
    <property type="entry name" value="RECOMBINASE_DNA_BIND"/>
    <property type="match status" value="1"/>
</dbReference>
<feature type="active site" description="O-(5'-phospho-DNA)-serine intermediate" evidence="4 5">
    <location>
        <position position="10"/>
    </location>
</feature>
<organism evidence="9 10">
    <name type="scientific">Desulfuribacillus stibiiarsenatis</name>
    <dbReference type="NCBI Taxonomy" id="1390249"/>
    <lineage>
        <taxon>Bacteria</taxon>
        <taxon>Bacillati</taxon>
        <taxon>Bacillota</taxon>
        <taxon>Desulfuribacillia</taxon>
        <taxon>Desulfuribacillales</taxon>
        <taxon>Desulfuribacillaceae</taxon>
        <taxon>Desulfuribacillus</taxon>
    </lineage>
</organism>
<dbReference type="EMBL" id="MJAT01000006">
    <property type="protein sequence ID" value="OEH86209.1"/>
    <property type="molecule type" value="Genomic_DNA"/>
</dbReference>
<dbReference type="Pfam" id="PF13408">
    <property type="entry name" value="Zn_ribbon_recom"/>
    <property type="match status" value="1"/>
</dbReference>
<accession>A0A1E5L893</accession>